<dbReference type="Proteomes" id="UP001529085">
    <property type="component" value="Unassembled WGS sequence"/>
</dbReference>
<organism evidence="1 2">
    <name type="scientific">Winogradskyella marincola</name>
    <dbReference type="NCBI Taxonomy" id="3037795"/>
    <lineage>
        <taxon>Bacteria</taxon>
        <taxon>Pseudomonadati</taxon>
        <taxon>Bacteroidota</taxon>
        <taxon>Flavobacteriia</taxon>
        <taxon>Flavobacteriales</taxon>
        <taxon>Flavobacteriaceae</taxon>
        <taxon>Winogradskyella</taxon>
    </lineage>
</organism>
<reference evidence="1 2" key="1">
    <citation type="submission" date="2023-03" db="EMBL/GenBank/DDBJ databases">
        <title>Strain YYF002 represents a novel species in the genus Winogradskyella isolated from seawater.</title>
        <authorList>
            <person name="Fu Z.-Y."/>
        </authorList>
    </citation>
    <scope>NUCLEOTIDE SEQUENCE [LARGE SCALE GENOMIC DNA]</scope>
    <source>
        <strain evidence="1 2">YYF002</strain>
    </source>
</reference>
<evidence type="ECO:0000313" key="1">
    <source>
        <dbReference type="EMBL" id="MDG4714679.1"/>
    </source>
</evidence>
<protein>
    <submittedName>
        <fullName evidence="1">Uncharacterized protein</fullName>
    </submittedName>
</protein>
<evidence type="ECO:0000313" key="2">
    <source>
        <dbReference type="Proteomes" id="UP001529085"/>
    </source>
</evidence>
<sequence length="148" mass="16905">MKYILSTIILCVSFTLKAQDSKPTEAINGKYHLMDAEGASQGKTTKIKFFEFGELNGKEVLAIAACEKCMPAIYTYKPEESKEINRLVFFNSAGLYVIQYDNESFVMIMPNPNGEDWLDFMFSNFYSKNSTKAEQMTQEKIKAFIENL</sequence>
<comment type="caution">
    <text evidence="1">The sequence shown here is derived from an EMBL/GenBank/DDBJ whole genome shotgun (WGS) entry which is preliminary data.</text>
</comment>
<accession>A0ABT6FY09</accession>
<keyword evidence="2" id="KW-1185">Reference proteome</keyword>
<name>A0ABT6FY09_9FLAO</name>
<dbReference type="EMBL" id="JARSBN010000001">
    <property type="protein sequence ID" value="MDG4714679.1"/>
    <property type="molecule type" value="Genomic_DNA"/>
</dbReference>
<dbReference type="RefSeq" id="WP_278004147.1">
    <property type="nucleotide sequence ID" value="NZ_JARSBN010000001.1"/>
</dbReference>
<proteinExistence type="predicted"/>
<gene>
    <name evidence="1" type="ORF">P7122_02260</name>
</gene>